<accession>A0A8X6TUG9</accession>
<comment type="caution">
    <text evidence="1">The sequence shown here is derived from an EMBL/GenBank/DDBJ whole genome shotgun (WGS) entry which is preliminary data.</text>
</comment>
<evidence type="ECO:0000313" key="2">
    <source>
        <dbReference type="Proteomes" id="UP000887013"/>
    </source>
</evidence>
<evidence type="ECO:0000313" key="1">
    <source>
        <dbReference type="EMBL" id="GFT45302.1"/>
    </source>
</evidence>
<dbReference type="AlphaFoldDB" id="A0A8X6TUG9"/>
<organism evidence="1 2">
    <name type="scientific">Nephila pilipes</name>
    <name type="common">Giant wood spider</name>
    <name type="synonym">Nephila maculata</name>
    <dbReference type="NCBI Taxonomy" id="299642"/>
    <lineage>
        <taxon>Eukaryota</taxon>
        <taxon>Metazoa</taxon>
        <taxon>Ecdysozoa</taxon>
        <taxon>Arthropoda</taxon>
        <taxon>Chelicerata</taxon>
        <taxon>Arachnida</taxon>
        <taxon>Araneae</taxon>
        <taxon>Araneomorphae</taxon>
        <taxon>Entelegynae</taxon>
        <taxon>Araneoidea</taxon>
        <taxon>Nephilidae</taxon>
        <taxon>Nephila</taxon>
    </lineage>
</organism>
<protein>
    <submittedName>
        <fullName evidence="1">Uncharacterized protein</fullName>
    </submittedName>
</protein>
<sequence>MVIISGVGLDYFLHESPALDIYGFQRLDLCVEINVSKNDKGQEHPGGQGGGRKDYGVGKVYHGFGQKDGRRIIPGVKEMMITKVIREE</sequence>
<dbReference type="EMBL" id="BMAW01015738">
    <property type="protein sequence ID" value="GFT45302.1"/>
    <property type="molecule type" value="Genomic_DNA"/>
</dbReference>
<gene>
    <name evidence="1" type="ORF">NPIL_621441</name>
</gene>
<keyword evidence="2" id="KW-1185">Reference proteome</keyword>
<dbReference type="Proteomes" id="UP000887013">
    <property type="component" value="Unassembled WGS sequence"/>
</dbReference>
<proteinExistence type="predicted"/>
<name>A0A8X6TUG9_NEPPI</name>
<reference evidence="1" key="1">
    <citation type="submission" date="2020-08" db="EMBL/GenBank/DDBJ databases">
        <title>Multicomponent nature underlies the extraordinary mechanical properties of spider dragline silk.</title>
        <authorList>
            <person name="Kono N."/>
            <person name="Nakamura H."/>
            <person name="Mori M."/>
            <person name="Yoshida Y."/>
            <person name="Ohtoshi R."/>
            <person name="Malay A.D."/>
            <person name="Moran D.A.P."/>
            <person name="Tomita M."/>
            <person name="Numata K."/>
            <person name="Arakawa K."/>
        </authorList>
    </citation>
    <scope>NUCLEOTIDE SEQUENCE</scope>
</reference>